<dbReference type="CDD" id="cd00215">
    <property type="entry name" value="PTS_IIA_lac"/>
    <property type="match status" value="1"/>
</dbReference>
<keyword evidence="4" id="KW-0598">Phosphotransferase system</keyword>
<keyword evidence="3" id="KW-0808">Transferase</keyword>
<dbReference type="PANTHER" id="PTHR34382:SF7">
    <property type="entry name" value="PTS SYSTEM N,N'-DIACETYLCHITOBIOSE-SPECIFIC EIIA COMPONENT"/>
    <property type="match status" value="1"/>
</dbReference>
<name>A0A220U2T9_9BACI</name>
<gene>
    <name evidence="8" type="ORF">CFK37_09705</name>
</gene>
<sequence>MELERIVMTIITHSGDAKSDAIEAIQCAKAKDMEKANQLIDSSEKELLAAHKVQTELIQNEARGEKTEVTLLLVHAQDHLMNATTFKDLAKEFVELYEKVN</sequence>
<comment type="cofactor">
    <cofactor evidence="6">
        <name>Mg(2+)</name>
        <dbReference type="ChEBI" id="CHEBI:18420"/>
    </cofactor>
    <text evidence="6">Binds 1 Mg(2+) ion per trimer.</text>
</comment>
<dbReference type="SUPFAM" id="SSF46973">
    <property type="entry name" value="Enzyme IIa from lactose specific PTS, IIa-lac"/>
    <property type="match status" value="1"/>
</dbReference>
<keyword evidence="2" id="KW-0762">Sugar transport</keyword>
<evidence type="ECO:0000256" key="1">
    <source>
        <dbReference type="ARBA" id="ARBA00022448"/>
    </source>
</evidence>
<dbReference type="PIRSF" id="PIRSF000699">
    <property type="entry name" value="PTS_IILac_III"/>
    <property type="match status" value="1"/>
</dbReference>
<dbReference type="InterPro" id="IPR003188">
    <property type="entry name" value="PTS_IIA_lac/cel"/>
</dbReference>
<proteinExistence type="predicted"/>
<feature type="modified residue" description="Phosphohistidine; by HPr" evidence="7">
    <location>
        <position position="75"/>
    </location>
</feature>
<dbReference type="EMBL" id="CP022315">
    <property type="protein sequence ID" value="ASK62410.1"/>
    <property type="molecule type" value="Genomic_DNA"/>
</dbReference>
<dbReference type="Gene3D" id="1.20.58.80">
    <property type="entry name" value="Phosphotransferase system, lactose/cellobiose-type IIA subunit"/>
    <property type="match status" value="1"/>
</dbReference>
<evidence type="ECO:0000256" key="5">
    <source>
        <dbReference type="PIRSR" id="PIRSR000699-1"/>
    </source>
</evidence>
<keyword evidence="6" id="KW-0460">Magnesium</keyword>
<dbReference type="RefSeq" id="WP_089061670.1">
    <property type="nucleotide sequence ID" value="NZ_CP022315.1"/>
</dbReference>
<evidence type="ECO:0000313" key="8">
    <source>
        <dbReference type="EMBL" id="ASK62410.1"/>
    </source>
</evidence>
<dbReference type="Proteomes" id="UP000198312">
    <property type="component" value="Chromosome"/>
</dbReference>
<dbReference type="KEGG" id="vil:CFK37_09705"/>
<dbReference type="GO" id="GO:0016740">
    <property type="term" value="F:transferase activity"/>
    <property type="evidence" value="ECO:0007669"/>
    <property type="project" value="UniProtKB-KW"/>
</dbReference>
<dbReference type="GO" id="GO:0009401">
    <property type="term" value="P:phosphoenolpyruvate-dependent sugar phosphotransferase system"/>
    <property type="evidence" value="ECO:0007669"/>
    <property type="project" value="UniProtKB-KW"/>
</dbReference>
<dbReference type="GO" id="GO:0046872">
    <property type="term" value="F:metal ion binding"/>
    <property type="evidence" value="ECO:0007669"/>
    <property type="project" value="UniProtKB-KW"/>
</dbReference>
<keyword evidence="9" id="KW-1185">Reference proteome</keyword>
<keyword evidence="1" id="KW-0813">Transport</keyword>
<dbReference type="PROSITE" id="PS51095">
    <property type="entry name" value="PTS_EIIA_TYPE_3"/>
    <property type="match status" value="1"/>
</dbReference>
<feature type="binding site" evidence="6">
    <location>
        <position position="78"/>
    </location>
    <ligand>
        <name>Mg(2+)</name>
        <dbReference type="ChEBI" id="CHEBI:18420"/>
        <note>ligand shared between all trimeric partners</note>
    </ligand>
</feature>
<protein>
    <submittedName>
        <fullName evidence="8">PTS lactose/cellobiose transporter subunit IIA</fullName>
    </submittedName>
</protein>
<evidence type="ECO:0000256" key="2">
    <source>
        <dbReference type="ARBA" id="ARBA00022597"/>
    </source>
</evidence>
<evidence type="ECO:0000256" key="3">
    <source>
        <dbReference type="ARBA" id="ARBA00022679"/>
    </source>
</evidence>
<evidence type="ECO:0000256" key="4">
    <source>
        <dbReference type="ARBA" id="ARBA00022683"/>
    </source>
</evidence>
<dbReference type="OrthoDB" id="350602at2"/>
<feature type="active site" description="Tele-phosphohistidine intermediate" evidence="5">
    <location>
        <position position="75"/>
    </location>
</feature>
<reference evidence="8 9" key="1">
    <citation type="submission" date="2017-07" db="EMBL/GenBank/DDBJ databases">
        <title>Virgibacillus sp. LM2416.</title>
        <authorList>
            <person name="Tak E.J."/>
            <person name="Bae J.-W."/>
        </authorList>
    </citation>
    <scope>NUCLEOTIDE SEQUENCE [LARGE SCALE GENOMIC DNA]</scope>
    <source>
        <strain evidence="8 9">LM2416</strain>
    </source>
</reference>
<accession>A0A220U2T9</accession>
<keyword evidence="6" id="KW-0479">Metal-binding</keyword>
<evidence type="ECO:0000256" key="7">
    <source>
        <dbReference type="PROSITE-ProRule" id="PRU00418"/>
    </source>
</evidence>
<organism evidence="8 9">
    <name type="scientific">Virgibacillus phasianinus</name>
    <dbReference type="NCBI Taxonomy" id="2017483"/>
    <lineage>
        <taxon>Bacteria</taxon>
        <taxon>Bacillati</taxon>
        <taxon>Bacillota</taxon>
        <taxon>Bacilli</taxon>
        <taxon>Bacillales</taxon>
        <taxon>Bacillaceae</taxon>
        <taxon>Virgibacillus</taxon>
    </lineage>
</organism>
<dbReference type="PANTHER" id="PTHR34382">
    <property type="entry name" value="PTS SYSTEM N,N'-DIACETYLCHITOBIOSE-SPECIFIC EIIA COMPONENT"/>
    <property type="match status" value="1"/>
</dbReference>
<dbReference type="InterPro" id="IPR036542">
    <property type="entry name" value="PTS_IIA_lac/cel_sf"/>
</dbReference>
<dbReference type="AlphaFoldDB" id="A0A220U2T9"/>
<dbReference type="Pfam" id="PF02255">
    <property type="entry name" value="PTS_IIA"/>
    <property type="match status" value="1"/>
</dbReference>
<evidence type="ECO:0000313" key="9">
    <source>
        <dbReference type="Proteomes" id="UP000198312"/>
    </source>
</evidence>
<evidence type="ECO:0000256" key="6">
    <source>
        <dbReference type="PIRSR" id="PIRSR000699-2"/>
    </source>
</evidence>